<feature type="region of interest" description="Disordered" evidence="1">
    <location>
        <begin position="235"/>
        <end position="259"/>
    </location>
</feature>
<protein>
    <submittedName>
        <fullName evidence="2">Ectoine hydroxylase-related dioxygenase (Phytanoyl-CoA dioxygenase family)</fullName>
    </submittedName>
</protein>
<organism evidence="2 3">
    <name type="scientific">Brachybacterium sacelli</name>
    <dbReference type="NCBI Taxonomy" id="173364"/>
    <lineage>
        <taxon>Bacteria</taxon>
        <taxon>Bacillati</taxon>
        <taxon>Actinomycetota</taxon>
        <taxon>Actinomycetes</taxon>
        <taxon>Micrococcales</taxon>
        <taxon>Dermabacteraceae</taxon>
        <taxon>Brachybacterium</taxon>
    </lineage>
</organism>
<dbReference type="GO" id="GO:0051213">
    <property type="term" value="F:dioxygenase activity"/>
    <property type="evidence" value="ECO:0007669"/>
    <property type="project" value="UniProtKB-KW"/>
</dbReference>
<dbReference type="PANTHER" id="PTHR20883">
    <property type="entry name" value="PHYTANOYL-COA DIOXYGENASE DOMAIN CONTAINING 1"/>
    <property type="match status" value="1"/>
</dbReference>
<proteinExistence type="predicted"/>
<dbReference type="PANTHER" id="PTHR20883:SF46">
    <property type="entry name" value="PHYTANOYL-COA HYDROXYLASE"/>
    <property type="match status" value="1"/>
</dbReference>
<keyword evidence="2" id="KW-0223">Dioxygenase</keyword>
<dbReference type="SUPFAM" id="SSF51197">
    <property type="entry name" value="Clavaminate synthase-like"/>
    <property type="match status" value="1"/>
</dbReference>
<evidence type="ECO:0000313" key="3">
    <source>
        <dbReference type="Proteomes" id="UP001519290"/>
    </source>
</evidence>
<evidence type="ECO:0000256" key="1">
    <source>
        <dbReference type="SAM" id="MobiDB-lite"/>
    </source>
</evidence>
<dbReference type="Pfam" id="PF05721">
    <property type="entry name" value="PhyH"/>
    <property type="match status" value="1"/>
</dbReference>
<accession>A0ABS4WVQ8</accession>
<keyword evidence="2" id="KW-0560">Oxidoreductase</keyword>
<comment type="caution">
    <text evidence="2">The sequence shown here is derived from an EMBL/GenBank/DDBJ whole genome shotgun (WGS) entry which is preliminary data.</text>
</comment>
<dbReference type="RefSeq" id="WP_343926911.1">
    <property type="nucleotide sequence ID" value="NZ_BAAAJW010000006.1"/>
</dbReference>
<dbReference type="Gene3D" id="2.60.120.620">
    <property type="entry name" value="q2cbj1_9rhob like domain"/>
    <property type="match status" value="1"/>
</dbReference>
<name>A0ABS4WVQ8_9MICO</name>
<evidence type="ECO:0000313" key="2">
    <source>
        <dbReference type="EMBL" id="MBP2380280.1"/>
    </source>
</evidence>
<dbReference type="EMBL" id="JAGIOD010000001">
    <property type="protein sequence ID" value="MBP2380280.1"/>
    <property type="molecule type" value="Genomic_DNA"/>
</dbReference>
<reference evidence="2 3" key="1">
    <citation type="submission" date="2021-03" db="EMBL/GenBank/DDBJ databases">
        <title>Sequencing the genomes of 1000 actinobacteria strains.</title>
        <authorList>
            <person name="Klenk H.-P."/>
        </authorList>
    </citation>
    <scope>NUCLEOTIDE SEQUENCE [LARGE SCALE GENOMIC DNA]</scope>
    <source>
        <strain evidence="2 3">DSM 14566</strain>
    </source>
</reference>
<dbReference type="Proteomes" id="UP001519290">
    <property type="component" value="Unassembled WGS sequence"/>
</dbReference>
<gene>
    <name evidence="2" type="ORF">JOF43_000237</name>
</gene>
<keyword evidence="3" id="KW-1185">Reference proteome</keyword>
<dbReference type="InterPro" id="IPR008775">
    <property type="entry name" value="Phytyl_CoA_dOase-like"/>
</dbReference>
<sequence>MMTTLSTTRPDLDALADTYDQQGYVLVKGLLSKEEAAEYRGRSHELIASLDRGDDPTWDAAADVAMGQATSLQHLHDAQFYDAAFTRLLTDPRFTSVAAAVLRTPNVQLHHSKMFIKPPENGSPFPPHQDHPFFPHTHHRVAAAIFHFDDAPEVKGCVRIAPGSHTAGPREHDPQGSFHLPDFPVDQLEPMEAEAGDVLFFTYLTVHSSGVNVSDEARTTWLVQFRDPADPPLTDQHNHSLGQGLILAGSDPTGRAGQA</sequence>